<gene>
    <name evidence="2" type="ORF">OSTQU699_LOCUS3615</name>
</gene>
<dbReference type="AlphaFoldDB" id="A0A8S1ISM5"/>
<feature type="region of interest" description="Disordered" evidence="1">
    <location>
        <begin position="240"/>
        <end position="263"/>
    </location>
</feature>
<evidence type="ECO:0000256" key="1">
    <source>
        <dbReference type="SAM" id="MobiDB-lite"/>
    </source>
</evidence>
<feature type="region of interest" description="Disordered" evidence="1">
    <location>
        <begin position="166"/>
        <end position="205"/>
    </location>
</feature>
<keyword evidence="3" id="KW-1185">Reference proteome</keyword>
<accession>A0A8S1ISM5</accession>
<reference evidence="2" key="1">
    <citation type="submission" date="2020-12" db="EMBL/GenBank/DDBJ databases">
        <authorList>
            <person name="Iha C."/>
        </authorList>
    </citation>
    <scope>NUCLEOTIDE SEQUENCE</scope>
</reference>
<comment type="caution">
    <text evidence="2">The sequence shown here is derived from an EMBL/GenBank/DDBJ whole genome shotgun (WGS) entry which is preliminary data.</text>
</comment>
<protein>
    <submittedName>
        <fullName evidence="2">Uncharacterized protein</fullName>
    </submittedName>
</protein>
<proteinExistence type="predicted"/>
<organism evidence="2 3">
    <name type="scientific">Ostreobium quekettii</name>
    <dbReference type="NCBI Taxonomy" id="121088"/>
    <lineage>
        <taxon>Eukaryota</taxon>
        <taxon>Viridiplantae</taxon>
        <taxon>Chlorophyta</taxon>
        <taxon>core chlorophytes</taxon>
        <taxon>Ulvophyceae</taxon>
        <taxon>TCBD clade</taxon>
        <taxon>Bryopsidales</taxon>
        <taxon>Ostreobineae</taxon>
        <taxon>Ostreobiaceae</taxon>
        <taxon>Ostreobium</taxon>
    </lineage>
</organism>
<evidence type="ECO:0000313" key="3">
    <source>
        <dbReference type="Proteomes" id="UP000708148"/>
    </source>
</evidence>
<sequence>MNSPNRYSGAVDRISGEFAPVGVREFQHYGAASLASAKAPTGTVIRFILGSTCKFESIGFVCVCVCTQIKVMYSGSAAEESHGQKLVGRELCIPITFCVEPAVRVVSVSLVEQYVPAAVDRGGPAGRHYDPTYSGEEAASGGSVGTLKAGMSSLESITGPPVLLQQRSGVSEVSAGKEDTSQGWPPTDGDLPPSAQSSMSTGEKRVEKQLLIAELQPQCVLQLEVSNRGDRAFDVCLGKSQQERTEGDKDKALMSPLSVGPSQSVRLQHTLPSFPAELLASFSGQEQKQAPPPGRGPPQTVNQPVADWICSTVAVLWSAATALPTSDEPEVETKTPASGQTDTAEFADLTPLGELNGLLPLRVDSVLRALTTQVLALIAECSVFLYICPSAGRSPLRFADLRKVVPNEGLMTWRGATPLELFPGWGRSPAVDTRESADGEEMNLEVDIDQAADVDLGPTGPNGEVWGTQVGMGELLDCDIVVANRSSRTRQLVVSVCCDCLWMLGETQGPVAFGTASELVHPGVVLVGRMRKVPVEVPANTRVVHRFSVCCACPGVYQLYAVDEEPQDYPGSESGRTVSVDDFIGSVQGFRLNVLCMDPGLER</sequence>
<name>A0A8S1ISM5_9CHLO</name>
<feature type="region of interest" description="Disordered" evidence="1">
    <location>
        <begin position="283"/>
        <end position="302"/>
    </location>
</feature>
<dbReference type="Proteomes" id="UP000708148">
    <property type="component" value="Unassembled WGS sequence"/>
</dbReference>
<dbReference type="EMBL" id="CAJHUC010000794">
    <property type="protein sequence ID" value="CAD7698254.1"/>
    <property type="molecule type" value="Genomic_DNA"/>
</dbReference>
<evidence type="ECO:0000313" key="2">
    <source>
        <dbReference type="EMBL" id="CAD7698254.1"/>
    </source>
</evidence>
<feature type="compositionally biased region" description="Basic and acidic residues" evidence="1">
    <location>
        <begin position="241"/>
        <end position="252"/>
    </location>
</feature>